<protein>
    <submittedName>
        <fullName evidence="1">Uncharacterized protein</fullName>
    </submittedName>
</protein>
<name>A0ABR3G5C7_9PEZI</name>
<gene>
    <name evidence="1" type="ORF">Q9L58_010000</name>
</gene>
<accession>A0ABR3G5C7</accession>
<dbReference type="Proteomes" id="UP001447188">
    <property type="component" value="Unassembled WGS sequence"/>
</dbReference>
<feature type="non-terminal residue" evidence="1">
    <location>
        <position position="1"/>
    </location>
</feature>
<evidence type="ECO:0000313" key="1">
    <source>
        <dbReference type="EMBL" id="KAL0631147.1"/>
    </source>
</evidence>
<evidence type="ECO:0000313" key="2">
    <source>
        <dbReference type="Proteomes" id="UP001447188"/>
    </source>
</evidence>
<proteinExistence type="predicted"/>
<organism evidence="1 2">
    <name type="scientific">Discina gigas</name>
    <dbReference type="NCBI Taxonomy" id="1032678"/>
    <lineage>
        <taxon>Eukaryota</taxon>
        <taxon>Fungi</taxon>
        <taxon>Dikarya</taxon>
        <taxon>Ascomycota</taxon>
        <taxon>Pezizomycotina</taxon>
        <taxon>Pezizomycetes</taxon>
        <taxon>Pezizales</taxon>
        <taxon>Discinaceae</taxon>
        <taxon>Discina</taxon>
    </lineage>
</organism>
<keyword evidence="2" id="KW-1185">Reference proteome</keyword>
<dbReference type="EMBL" id="JBBBZM010000292">
    <property type="protein sequence ID" value="KAL0631147.1"/>
    <property type="molecule type" value="Genomic_DNA"/>
</dbReference>
<reference evidence="1 2" key="1">
    <citation type="submission" date="2024-02" db="EMBL/GenBank/DDBJ databases">
        <title>Discinaceae phylogenomics.</title>
        <authorList>
            <person name="Dirks A.C."/>
            <person name="James T.Y."/>
        </authorList>
    </citation>
    <scope>NUCLEOTIDE SEQUENCE [LARGE SCALE GENOMIC DNA]</scope>
    <source>
        <strain evidence="1 2">ACD0624</strain>
    </source>
</reference>
<sequence>AELQALGETPELKSILEKIVHARNVQAGGAGFSTEGVAAWRAFIHANQPIFVGEINDVVARTLNSDKSLQVAVQYIENWQSALVNFRYFTNGMR</sequence>
<comment type="caution">
    <text evidence="1">The sequence shown here is derived from an EMBL/GenBank/DDBJ whole genome shotgun (WGS) entry which is preliminary data.</text>
</comment>